<organism evidence="7 8">
    <name type="scientific">Aplysia californica</name>
    <name type="common">California sea hare</name>
    <dbReference type="NCBI Taxonomy" id="6500"/>
    <lineage>
        <taxon>Eukaryota</taxon>
        <taxon>Metazoa</taxon>
        <taxon>Spiralia</taxon>
        <taxon>Lophotrochozoa</taxon>
        <taxon>Mollusca</taxon>
        <taxon>Gastropoda</taxon>
        <taxon>Heterobranchia</taxon>
        <taxon>Euthyneura</taxon>
        <taxon>Tectipleura</taxon>
        <taxon>Aplysiida</taxon>
        <taxon>Aplysioidea</taxon>
        <taxon>Aplysiidae</taxon>
        <taxon>Aplysia</taxon>
    </lineage>
</organism>
<keyword evidence="7" id="KW-1185">Reference proteome</keyword>
<accession>A0ABM0ZYF1</accession>
<dbReference type="Proteomes" id="UP000694888">
    <property type="component" value="Unplaced"/>
</dbReference>
<evidence type="ECO:0000256" key="4">
    <source>
        <dbReference type="SAM" id="MobiDB-lite"/>
    </source>
</evidence>
<evidence type="ECO:0000256" key="1">
    <source>
        <dbReference type="ARBA" id="ARBA00009191"/>
    </source>
</evidence>
<evidence type="ECO:0000313" key="8">
    <source>
        <dbReference type="RefSeq" id="XP_012937096.1"/>
    </source>
</evidence>
<dbReference type="PANTHER" id="PTHR10426:SF88">
    <property type="entry name" value="ADIPOCYTE PLASMA MEMBRANE-ASSOCIATED PROTEIN HEMOMUCIN-RELATED"/>
    <property type="match status" value="1"/>
</dbReference>
<protein>
    <submittedName>
        <fullName evidence="8">Adipocyte plasma membrane-associated protein</fullName>
    </submittedName>
</protein>
<comment type="similarity">
    <text evidence="1">Belongs to the strictosidine synthase family.</text>
</comment>
<reference evidence="8" key="1">
    <citation type="submission" date="2025-08" db="UniProtKB">
        <authorList>
            <consortium name="RefSeq"/>
        </authorList>
    </citation>
    <scope>IDENTIFICATION</scope>
</reference>
<dbReference type="SUPFAM" id="SSF63829">
    <property type="entry name" value="Calcium-dependent phosphotriesterase"/>
    <property type="match status" value="1"/>
</dbReference>
<gene>
    <name evidence="8" type="primary">LOC101845370</name>
</gene>
<dbReference type="RefSeq" id="XP_012937096.1">
    <property type="nucleotide sequence ID" value="XM_013081642.2"/>
</dbReference>
<proteinExistence type="inferred from homology"/>
<dbReference type="InterPro" id="IPR011042">
    <property type="entry name" value="6-blade_b-propeller_TolB-like"/>
</dbReference>
<keyword evidence="5" id="KW-1133">Transmembrane helix</keyword>
<evidence type="ECO:0000256" key="2">
    <source>
        <dbReference type="ARBA" id="ARBA00022553"/>
    </source>
</evidence>
<keyword evidence="5" id="KW-0472">Membrane</keyword>
<evidence type="ECO:0000313" key="7">
    <source>
        <dbReference type="Proteomes" id="UP000694888"/>
    </source>
</evidence>
<dbReference type="PANTHER" id="PTHR10426">
    <property type="entry name" value="STRICTOSIDINE SYNTHASE-RELATED"/>
    <property type="match status" value="1"/>
</dbReference>
<dbReference type="Gene3D" id="2.120.10.30">
    <property type="entry name" value="TolB, C-terminal domain"/>
    <property type="match status" value="1"/>
</dbReference>
<dbReference type="Pfam" id="PF03088">
    <property type="entry name" value="Str_synth"/>
    <property type="match status" value="1"/>
</dbReference>
<evidence type="ECO:0000256" key="5">
    <source>
        <dbReference type="SAM" id="Phobius"/>
    </source>
</evidence>
<feature type="transmembrane region" description="Helical" evidence="5">
    <location>
        <begin position="38"/>
        <end position="57"/>
    </location>
</feature>
<dbReference type="InterPro" id="IPR018119">
    <property type="entry name" value="Strictosidine_synth_cons-reg"/>
</dbReference>
<feature type="region of interest" description="Disordered" evidence="4">
    <location>
        <begin position="1"/>
        <end position="25"/>
    </location>
</feature>
<name>A0ABM0ZYF1_APLCA</name>
<dbReference type="Pfam" id="PF20067">
    <property type="entry name" value="SSL_N"/>
    <property type="match status" value="1"/>
</dbReference>
<evidence type="ECO:0000259" key="6">
    <source>
        <dbReference type="Pfam" id="PF03088"/>
    </source>
</evidence>
<keyword evidence="5" id="KW-0812">Transmembrane</keyword>
<evidence type="ECO:0000256" key="3">
    <source>
        <dbReference type="ARBA" id="ARBA00023180"/>
    </source>
</evidence>
<dbReference type="GeneID" id="101845370"/>
<keyword evidence="3" id="KW-0325">Glycoprotein</keyword>
<keyword evidence="2" id="KW-0597">Phosphoprotein</keyword>
<sequence length="419" mass="46122">MSGKDGVRQRRSGNSSPEQRSVGEEEAIKKASNGWIRAFFIAVVLALFIPIFIMLLLPCPIEPLEISGLTDRPELTGVLKPNNLLHLCEKLYQNHLEGPESIEIDGEHIYTGTADGWVKHIHKGEVQNLVRFGTPPCGGIMNENTCGRPLGMRMSKDGFLIVIDAYYGLYKVNVATGDYTLLVSAKTPVNGRPLKFVNDLDFGHDGKIYFTDTSSRWHRNQFMNVVFEGSATGRLLVYDPVTGDVKQLMDGFLFANGVQLTKDKKSVLVSDTMAGRIYRYILQSGDTVVWADNLPGLPDNIRYCLTSGTYWVGFAGVRQAGKFSIVDSLASHPWIRGILAKVVTVSNFPTVAKHLSSTDTKAITLEMSEDGKILRSLQDSTGAALHGASQVSCADGALYFGSFHSTYLSRLYKKKIPGF</sequence>
<feature type="domain" description="Strictosidine synthase conserved region" evidence="6">
    <location>
        <begin position="198"/>
        <end position="283"/>
    </location>
</feature>